<sequence length="69" mass="8228">MNSKELAQYLEATDSISKPWLLVQLRLKKLQERRPTISPEEYAEELADIYQDLMNLGEWWRGREDEVFG</sequence>
<reference evidence="1 2" key="1">
    <citation type="submission" date="2022-04" db="EMBL/GenBank/DDBJ databases">
        <title>Positive selection, recombination, and allopatry shape intraspecific diversity of widespread and dominant cyanobacteria.</title>
        <authorList>
            <person name="Wei J."/>
            <person name="Shu W."/>
            <person name="Hu C."/>
        </authorList>
    </citation>
    <scope>NUCLEOTIDE SEQUENCE [LARGE SCALE GENOMIC DNA]</scope>
    <source>
        <strain evidence="1 2">GB2-A5</strain>
    </source>
</reference>
<dbReference type="RefSeq" id="WP_190420520.1">
    <property type="nucleotide sequence ID" value="NZ_JAMPKK010000003.1"/>
</dbReference>
<organism evidence="1 2">
    <name type="scientific">Funiculus sociatus GB2-A5</name>
    <dbReference type="NCBI Taxonomy" id="2933946"/>
    <lineage>
        <taxon>Bacteria</taxon>
        <taxon>Bacillati</taxon>
        <taxon>Cyanobacteriota</taxon>
        <taxon>Cyanophyceae</taxon>
        <taxon>Coleofasciculales</taxon>
        <taxon>Coleofasciculaceae</taxon>
        <taxon>Funiculus</taxon>
    </lineage>
</organism>
<keyword evidence="2" id="KW-1185">Reference proteome</keyword>
<proteinExistence type="predicted"/>
<protein>
    <submittedName>
        <fullName evidence="1">Uncharacterized protein</fullName>
    </submittedName>
</protein>
<evidence type="ECO:0000313" key="2">
    <source>
        <dbReference type="Proteomes" id="UP001442494"/>
    </source>
</evidence>
<accession>A0ABV0JIX1</accession>
<gene>
    <name evidence="1" type="ORF">NDI37_02605</name>
</gene>
<dbReference type="EMBL" id="JAMPKK010000003">
    <property type="protein sequence ID" value="MEP0863356.1"/>
    <property type="molecule type" value="Genomic_DNA"/>
</dbReference>
<dbReference type="Proteomes" id="UP001442494">
    <property type="component" value="Unassembled WGS sequence"/>
</dbReference>
<name>A0ABV0JIX1_9CYAN</name>
<comment type="caution">
    <text evidence="1">The sequence shown here is derived from an EMBL/GenBank/DDBJ whole genome shotgun (WGS) entry which is preliminary data.</text>
</comment>
<evidence type="ECO:0000313" key="1">
    <source>
        <dbReference type="EMBL" id="MEP0863356.1"/>
    </source>
</evidence>